<protein>
    <recommendedName>
        <fullName evidence="11">Tectonic domain-containing protein</fullName>
    </recommendedName>
</protein>
<feature type="domain" description="Tectonic-1-3 N-terminal" evidence="8">
    <location>
        <begin position="697"/>
        <end position="786"/>
    </location>
</feature>
<feature type="compositionally biased region" description="Basic residues" evidence="5">
    <location>
        <begin position="67"/>
        <end position="80"/>
    </location>
</feature>
<name>A0AA88XEQ3_PINIB</name>
<evidence type="ECO:0000256" key="5">
    <source>
        <dbReference type="SAM" id="MobiDB-lite"/>
    </source>
</evidence>
<evidence type="ECO:0000256" key="2">
    <source>
        <dbReference type="ARBA" id="ARBA00022729"/>
    </source>
</evidence>
<accession>A0AA88XEQ3</accession>
<feature type="domain" description="Tectonic-1-3" evidence="7">
    <location>
        <begin position="1077"/>
        <end position="1266"/>
    </location>
</feature>
<comment type="similarity">
    <text evidence="1">Belongs to the tectonic family.</text>
</comment>
<feature type="transmembrane region" description="Helical" evidence="6">
    <location>
        <begin position="1345"/>
        <end position="1364"/>
    </location>
</feature>
<dbReference type="InterPro" id="IPR011677">
    <property type="entry name" value="TCTN1-3_dom"/>
</dbReference>
<proteinExistence type="inferred from homology"/>
<feature type="domain" description="Tectonic-1-3" evidence="7">
    <location>
        <begin position="818"/>
        <end position="1048"/>
    </location>
</feature>
<comment type="caution">
    <text evidence="9">The sequence shown here is derived from an EMBL/GenBank/DDBJ whole genome shotgun (WGS) entry which is preliminary data.</text>
</comment>
<dbReference type="InterPro" id="IPR040354">
    <property type="entry name" value="TCTN1-3"/>
</dbReference>
<dbReference type="EMBL" id="VSWD01000013">
    <property type="protein sequence ID" value="KAK3083920.1"/>
    <property type="molecule type" value="Genomic_DNA"/>
</dbReference>
<keyword evidence="4" id="KW-0325">Glycoprotein</keyword>
<feature type="region of interest" description="Disordered" evidence="5">
    <location>
        <begin position="40"/>
        <end position="91"/>
    </location>
</feature>
<keyword evidence="6" id="KW-0472">Membrane</keyword>
<dbReference type="Proteomes" id="UP001186944">
    <property type="component" value="Unassembled WGS sequence"/>
</dbReference>
<keyword evidence="6" id="KW-0812">Transmembrane</keyword>
<gene>
    <name evidence="9" type="ORF">FSP39_005349</name>
</gene>
<dbReference type="InterPro" id="IPR057724">
    <property type="entry name" value="TCTN1-3_N"/>
</dbReference>
<evidence type="ECO:0000259" key="8">
    <source>
        <dbReference type="Pfam" id="PF25752"/>
    </source>
</evidence>
<reference evidence="9" key="1">
    <citation type="submission" date="2019-08" db="EMBL/GenBank/DDBJ databases">
        <title>The improved chromosome-level genome for the pearl oyster Pinctada fucata martensii using PacBio sequencing and Hi-C.</title>
        <authorList>
            <person name="Zheng Z."/>
        </authorList>
    </citation>
    <scope>NUCLEOTIDE SEQUENCE</scope>
    <source>
        <strain evidence="9">ZZ-2019</strain>
        <tissue evidence="9">Adductor muscle</tissue>
    </source>
</reference>
<organism evidence="9 10">
    <name type="scientific">Pinctada imbricata</name>
    <name type="common">Atlantic pearl-oyster</name>
    <name type="synonym">Pinctada martensii</name>
    <dbReference type="NCBI Taxonomy" id="66713"/>
    <lineage>
        <taxon>Eukaryota</taxon>
        <taxon>Metazoa</taxon>
        <taxon>Spiralia</taxon>
        <taxon>Lophotrochozoa</taxon>
        <taxon>Mollusca</taxon>
        <taxon>Bivalvia</taxon>
        <taxon>Autobranchia</taxon>
        <taxon>Pteriomorphia</taxon>
        <taxon>Pterioida</taxon>
        <taxon>Pterioidea</taxon>
        <taxon>Pteriidae</taxon>
        <taxon>Pinctada</taxon>
    </lineage>
</organism>
<sequence>MRKFTQRCALIQILPKLSTPAFNRHDISCRLADVSTIMPGGKGKCTCRGSGRKQPENWPSSPNPRGRSSRRRRRRGRSPHQGRTVIGSTTSNLTSYTFTQGSVGNIPILIDAISDAVPPTPVDIVGQVSDAVPPTPVDIVGQVSDAVPPTPVDIVGQVSDAVPPTSVDIVGQVREAVPPTPGDIVGQVSDAVPPTTVDIVGQVSDAVPPTPVDIVGQVSDAVPPTSVDIVGQVSEAVPPTPGDIVGQVSDAVPLTPVDIVGQISEAVPPTPVDIVGQVSEAVPPTPVGIVGQVSDAVPPTPVDIVRQVSDATPPTPVDIVGQVSDAVPPSPVYIVGQVSDSVPPSPVKVVGQVNDATPPTPVDIIGQVAVTCEVSYIADGFSSGDFSTITLTNTARAGNVQITNLGAGRTVDVRCYGVSQQAGVTQFTRQTSISPPVSLTILNQPTVSICTNSGQIRVTADTTITQTFTLEFSDPTTAATQVTCSVTGGGGTISLNVPQVTVSAGSFSSEISYTYTSGSIQTTLTCNAPGYTTGNTVFVRLNSPSLNLYPQNVVTTSTKFSLLLELTRPPASQPSITLLCRADLYTDLTSAYNAVTSPPCTTGAPTSPPSATTPDWGVLDVGPLQPNDNIFHQRVQVNRNIAATVNTREYVVTSCCTTNLPSNFNTATLTVVDLTVNKSINYADATDPLNVNSERQYQNPAYVDVSPCPCDHSGGLCDINCCCDNDCSGDQQLTFSTCIEGLPGGRSPPHPDWDCDSTHFNKPDYFPLMCVQFEYNALLGFFYATTNVVRTSEDFDKQKTGEEFYSYRSSSVTTSVGGNYTEGASIQSVKLFPENSTSPVRKGTVVLPQRILGGECLKTAPVRYLNDLTTSCNYQLTTSMCTSGSVFSAGFYMESSNIRNPACPNSFTVLGNTVENRVAETTVNYHCATTTDLPNYVKSTTSVSPVTTPSLFDYTLPNETCSDTCGNDICTDFNSIPDAVTGSGLPTRCTFDNGFTRAPTPSISGSTCQNVVLDVRYNFYWSGSDILKLNATVILGDVPLNSDVTQKYSADFNHNFGGDPLQTSDNYRNVQMAFDRSGKPGYAFGKPVLSGSLVLNSTNNEFWYINTNNSRQLAVWNTGIDGLCFNAGRRSINFGEDVFSSCNIRLTLEDLNNCTELRKLVINRLNNLMSADRIGRFGNSNYLDLSHWIEIVREDVTEFCTQSYYQSDDVVLSYNLGGLCTNMISGIQIDIMYGESGRVFSRVGQSDRAYNQPIREIIGARISYINSTWQMSCSVGDSGTCNTTGYNEPFPITSTVRFIKVPANTPDPIQSYDQFDYLYQCQRDICWQEFIYPLARSYDAEPQEYVLGMVLVTIIFIVGLAVLMRPWWYII</sequence>
<keyword evidence="6" id="KW-1133">Transmembrane helix</keyword>
<evidence type="ECO:0000256" key="6">
    <source>
        <dbReference type="SAM" id="Phobius"/>
    </source>
</evidence>
<keyword evidence="2" id="KW-0732">Signal</keyword>
<dbReference type="PANTHER" id="PTHR14611:SF6">
    <property type="entry name" value="TECTONIC-2"/>
    <property type="match status" value="1"/>
</dbReference>
<evidence type="ECO:0000256" key="4">
    <source>
        <dbReference type="ARBA" id="ARBA00023180"/>
    </source>
</evidence>
<dbReference type="Pfam" id="PF07773">
    <property type="entry name" value="TCTN_DUF1619"/>
    <property type="match status" value="2"/>
</dbReference>
<evidence type="ECO:0000313" key="10">
    <source>
        <dbReference type="Proteomes" id="UP001186944"/>
    </source>
</evidence>
<dbReference type="GO" id="GO:0060271">
    <property type="term" value="P:cilium assembly"/>
    <property type="evidence" value="ECO:0007669"/>
    <property type="project" value="TreeGrafter"/>
</dbReference>
<dbReference type="PANTHER" id="PTHR14611">
    <property type="entry name" value="TECTONIC FAMILY MEMBER"/>
    <property type="match status" value="1"/>
</dbReference>
<evidence type="ECO:0000259" key="7">
    <source>
        <dbReference type="Pfam" id="PF07773"/>
    </source>
</evidence>
<evidence type="ECO:0008006" key="11">
    <source>
        <dbReference type="Google" id="ProtNLM"/>
    </source>
</evidence>
<evidence type="ECO:0000256" key="1">
    <source>
        <dbReference type="ARBA" id="ARBA00007633"/>
    </source>
</evidence>
<evidence type="ECO:0000313" key="9">
    <source>
        <dbReference type="EMBL" id="KAK3083920.1"/>
    </source>
</evidence>
<evidence type="ECO:0000256" key="3">
    <source>
        <dbReference type="ARBA" id="ARBA00022794"/>
    </source>
</evidence>
<dbReference type="Pfam" id="PF25752">
    <property type="entry name" value="DUF1619_N"/>
    <property type="match status" value="1"/>
</dbReference>
<keyword evidence="10" id="KW-1185">Reference proteome</keyword>
<keyword evidence="3" id="KW-0970">Cilium biogenesis/degradation</keyword>